<dbReference type="InterPro" id="IPR008594">
    <property type="entry name" value="DcpS/DCS2"/>
</dbReference>
<gene>
    <name evidence="2" type="ORF">AGERDE_LOCUS3666</name>
</gene>
<comment type="caution">
    <text evidence="2">The sequence shown here is derived from an EMBL/GenBank/DDBJ whole genome shotgun (WGS) entry which is preliminary data.</text>
</comment>
<dbReference type="AlphaFoldDB" id="A0A9N8WGZ2"/>
<dbReference type="InterPro" id="IPR036265">
    <property type="entry name" value="HIT-like_sf"/>
</dbReference>
<evidence type="ECO:0000313" key="3">
    <source>
        <dbReference type="Proteomes" id="UP000789831"/>
    </source>
</evidence>
<dbReference type="Proteomes" id="UP000789831">
    <property type="component" value="Unassembled WGS sequence"/>
</dbReference>
<dbReference type="PANTHER" id="PTHR12978:SF0">
    <property type="entry name" value="M7GPPPX DIPHOSPHATASE"/>
    <property type="match status" value="1"/>
</dbReference>
<dbReference type="Gene3D" id="3.30.200.40">
    <property type="entry name" value="Scavenger mRNA decapping enzyme, N-terminal domain"/>
    <property type="match status" value="1"/>
</dbReference>
<dbReference type="EMBL" id="CAJVPL010000375">
    <property type="protein sequence ID" value="CAG8489367.1"/>
    <property type="molecule type" value="Genomic_DNA"/>
</dbReference>
<reference evidence="2" key="1">
    <citation type="submission" date="2021-06" db="EMBL/GenBank/DDBJ databases">
        <authorList>
            <person name="Kallberg Y."/>
            <person name="Tangrot J."/>
            <person name="Rosling A."/>
        </authorList>
    </citation>
    <scope>NUCLEOTIDE SEQUENCE</scope>
    <source>
        <strain evidence="2">MT106</strain>
    </source>
</reference>
<sequence length="317" mass="37002">MSEQKKALARPPTDKELFNFKFIRVLNEDPRAKTINVLGSLQVNINEITLSDDESTNYAILLLEKTHFHNEEVANLSRERVEKWLFHESNDIYHQYFGTTKTQVNLPDFKVTIIWPATETPFFHHKEDLLRPFSLLNQKHIQKYSLQSRHLINETPAIYHQVVKPFIESIPPNRITWVYNILSKEKESEKILLEEKNDEKGFILLPDMQEMGWRDIGELKSKILEFVPIRFPGVGADELRLFVHYQPSYYHFHLHVTHICQDSIPGGIVVGKAHLLDTIIDNIANIANDYYQKATLTYVIGENEALFEPLTKIDTYC</sequence>
<dbReference type="GO" id="GO:0016787">
    <property type="term" value="F:hydrolase activity"/>
    <property type="evidence" value="ECO:0007669"/>
    <property type="project" value="InterPro"/>
</dbReference>
<protein>
    <submittedName>
        <fullName evidence="2">12408_t:CDS:1</fullName>
    </submittedName>
</protein>
<dbReference type="OrthoDB" id="10264956at2759"/>
<name>A0A9N8WGZ2_9GLOM</name>
<comment type="similarity">
    <text evidence="1">Belongs to the HIT family.</text>
</comment>
<dbReference type="Pfam" id="PF11969">
    <property type="entry name" value="DcpS_C"/>
    <property type="match status" value="1"/>
</dbReference>
<dbReference type="GO" id="GO:0005634">
    <property type="term" value="C:nucleus"/>
    <property type="evidence" value="ECO:0007669"/>
    <property type="project" value="TreeGrafter"/>
</dbReference>
<accession>A0A9N8WGZ2</accession>
<dbReference type="InterPro" id="IPR011145">
    <property type="entry name" value="Scavenger_mRNA_decap_enz_N"/>
</dbReference>
<dbReference type="Pfam" id="PF05652">
    <property type="entry name" value="DcpS"/>
    <property type="match status" value="1"/>
</dbReference>
<keyword evidence="3" id="KW-1185">Reference proteome</keyword>
<dbReference type="Gene3D" id="3.30.428.10">
    <property type="entry name" value="HIT-like"/>
    <property type="match status" value="2"/>
</dbReference>
<evidence type="ECO:0000313" key="2">
    <source>
        <dbReference type="EMBL" id="CAG8489367.1"/>
    </source>
</evidence>
<dbReference type="GO" id="GO:0000932">
    <property type="term" value="C:P-body"/>
    <property type="evidence" value="ECO:0007669"/>
    <property type="project" value="TreeGrafter"/>
</dbReference>
<proteinExistence type="inferred from homology"/>
<dbReference type="SUPFAM" id="SSF54197">
    <property type="entry name" value="HIT-like"/>
    <property type="match status" value="1"/>
</dbReference>
<dbReference type="GO" id="GO:0000340">
    <property type="term" value="F:RNA 7-methylguanosine cap binding"/>
    <property type="evidence" value="ECO:0007669"/>
    <property type="project" value="TreeGrafter"/>
</dbReference>
<dbReference type="GO" id="GO:0000290">
    <property type="term" value="P:deadenylation-dependent decapping of nuclear-transcribed mRNA"/>
    <property type="evidence" value="ECO:0007669"/>
    <property type="project" value="InterPro"/>
</dbReference>
<dbReference type="SUPFAM" id="SSF102860">
    <property type="entry name" value="mRNA decapping enzyme DcpS N-terminal domain"/>
    <property type="match status" value="1"/>
</dbReference>
<organism evidence="2 3">
    <name type="scientific">Ambispora gerdemannii</name>
    <dbReference type="NCBI Taxonomy" id="144530"/>
    <lineage>
        <taxon>Eukaryota</taxon>
        <taxon>Fungi</taxon>
        <taxon>Fungi incertae sedis</taxon>
        <taxon>Mucoromycota</taxon>
        <taxon>Glomeromycotina</taxon>
        <taxon>Glomeromycetes</taxon>
        <taxon>Archaeosporales</taxon>
        <taxon>Ambisporaceae</taxon>
        <taxon>Ambispora</taxon>
    </lineage>
</organism>
<dbReference type="PANTHER" id="PTHR12978">
    <property type="entry name" value="HISTIDINE TRIAD HIT PROTEIN MEMBER"/>
    <property type="match status" value="1"/>
</dbReference>
<evidence type="ECO:0000256" key="1">
    <source>
        <dbReference type="ARBA" id="ARBA00010208"/>
    </source>
</evidence>